<protein>
    <submittedName>
        <fullName evidence="4">Leucine-rich repeat protein, putative</fullName>
    </submittedName>
</protein>
<feature type="compositionally biased region" description="Polar residues" evidence="3">
    <location>
        <begin position="60"/>
        <end position="69"/>
    </location>
</feature>
<evidence type="ECO:0000313" key="4">
    <source>
        <dbReference type="EMBL" id="CUG88304.1"/>
    </source>
</evidence>
<dbReference type="InterPro" id="IPR025875">
    <property type="entry name" value="Leu-rich_rpt_4"/>
</dbReference>
<dbReference type="InterPro" id="IPR001611">
    <property type="entry name" value="Leu-rich_rpt"/>
</dbReference>
<sequence>MLQQMKPHQNRPAHRGTALPKQAFNKSPLPKGTPDRERSGRPDRRVSIPSPTTAIPGPKMSSTSTSVAHSTPPVPLTLEALLYLVPMDATPESMQSLDLSGRNITTLPAQMKVFQGIRKMLLVNNSLSSIDHLGSLKHLAHLNLSNNALSSLEGLAPLKNLVVLQASSNRLTSLTGVEGSRDSLKALIVNDNKLTLWSKTSAGAVASPLATLLESLSVIETIVLSRNPLLAGYVPPVIEDDAAEEAQGEEQSGPSPSPPNAKVVFHPLDVFAALPKLRKLSLSECNIPSLPRRWFLPFAVEVRLAQNQISSFPEGVILRSVHTLDVSSNSLPNLTELRRCKYLQNLSVRGNTFAPSTSTSAAPSSSATPPALWWSDHKIHMIVGRMFEQLRVLDGVKFVALSKEEYLAKKSDRVALSAKKVEGEVAAETDPSEESEVSIHKRPREVVQDVVLELPEEAVAASATTRNVVRRQRAVAEQHIARNTKAVGAAALELLKQRQSHPTGGW</sequence>
<keyword evidence="5" id="KW-1185">Reference proteome</keyword>
<feature type="compositionally biased region" description="Basic and acidic residues" evidence="3">
    <location>
        <begin position="33"/>
        <end position="46"/>
    </location>
</feature>
<reference evidence="5" key="1">
    <citation type="submission" date="2015-09" db="EMBL/GenBank/DDBJ databases">
        <authorList>
            <consortium name="Pathogen Informatics"/>
        </authorList>
    </citation>
    <scope>NUCLEOTIDE SEQUENCE [LARGE SCALE GENOMIC DNA]</scope>
    <source>
        <strain evidence="5">Lake Konstanz</strain>
    </source>
</reference>
<evidence type="ECO:0000313" key="5">
    <source>
        <dbReference type="Proteomes" id="UP000051952"/>
    </source>
</evidence>
<feature type="region of interest" description="Disordered" evidence="3">
    <location>
        <begin position="1"/>
        <end position="71"/>
    </location>
</feature>
<evidence type="ECO:0000256" key="1">
    <source>
        <dbReference type="ARBA" id="ARBA00022614"/>
    </source>
</evidence>
<dbReference type="PROSITE" id="PS51450">
    <property type="entry name" value="LRR"/>
    <property type="match status" value="1"/>
</dbReference>
<dbReference type="Gene3D" id="3.80.10.10">
    <property type="entry name" value="Ribonuclease Inhibitor"/>
    <property type="match status" value="2"/>
</dbReference>
<dbReference type="SUPFAM" id="SSF52058">
    <property type="entry name" value="L domain-like"/>
    <property type="match status" value="1"/>
</dbReference>
<dbReference type="InterPro" id="IPR032675">
    <property type="entry name" value="LRR_dom_sf"/>
</dbReference>
<evidence type="ECO:0000256" key="3">
    <source>
        <dbReference type="SAM" id="MobiDB-lite"/>
    </source>
</evidence>
<dbReference type="VEuPathDB" id="TriTrypDB:BSAL_14835"/>
<organism evidence="4 5">
    <name type="scientific">Bodo saltans</name>
    <name type="common">Flagellated protozoan</name>
    <dbReference type="NCBI Taxonomy" id="75058"/>
    <lineage>
        <taxon>Eukaryota</taxon>
        <taxon>Discoba</taxon>
        <taxon>Euglenozoa</taxon>
        <taxon>Kinetoplastea</taxon>
        <taxon>Metakinetoplastina</taxon>
        <taxon>Eubodonida</taxon>
        <taxon>Bodonidae</taxon>
        <taxon>Bodo</taxon>
    </lineage>
</organism>
<dbReference type="EMBL" id="CYKH01001630">
    <property type="protein sequence ID" value="CUG88304.1"/>
    <property type="molecule type" value="Genomic_DNA"/>
</dbReference>
<evidence type="ECO:0000256" key="2">
    <source>
        <dbReference type="ARBA" id="ARBA00022737"/>
    </source>
</evidence>
<dbReference type="PANTHER" id="PTHR15454">
    <property type="entry name" value="NISCHARIN RELATED"/>
    <property type="match status" value="1"/>
</dbReference>
<dbReference type="GO" id="GO:0005737">
    <property type="term" value="C:cytoplasm"/>
    <property type="evidence" value="ECO:0007669"/>
    <property type="project" value="TreeGrafter"/>
</dbReference>
<keyword evidence="1" id="KW-0433">Leucine-rich repeat</keyword>
<keyword evidence="2" id="KW-0677">Repeat</keyword>
<name>A0A0S4JDV5_BODSA</name>
<dbReference type="SMART" id="SM00369">
    <property type="entry name" value="LRR_TYP"/>
    <property type="match status" value="4"/>
</dbReference>
<dbReference type="InterPro" id="IPR003591">
    <property type="entry name" value="Leu-rich_rpt_typical-subtyp"/>
</dbReference>
<proteinExistence type="predicted"/>
<dbReference type="AlphaFoldDB" id="A0A0S4JDV5"/>
<dbReference type="OrthoDB" id="277458at2759"/>
<dbReference type="Proteomes" id="UP000051952">
    <property type="component" value="Unassembled WGS sequence"/>
</dbReference>
<dbReference type="SMART" id="SM00365">
    <property type="entry name" value="LRR_SD22"/>
    <property type="match status" value="3"/>
</dbReference>
<dbReference type="Pfam" id="PF12799">
    <property type="entry name" value="LRR_4"/>
    <property type="match status" value="1"/>
</dbReference>
<gene>
    <name evidence="4" type="ORF">BSAL_14835</name>
</gene>
<accession>A0A0S4JDV5</accession>
<dbReference type="PANTHER" id="PTHR15454:SF67">
    <property type="entry name" value="LEUCINE-RICH REPEAT PROTEIN (LRRP)"/>
    <property type="match status" value="1"/>
</dbReference>